<dbReference type="Proteomes" id="UP001054889">
    <property type="component" value="Unassembled WGS sequence"/>
</dbReference>
<gene>
    <name evidence="1" type="primary">ga07919</name>
    <name evidence="1" type="ORF">PR202_ga07919</name>
</gene>
<dbReference type="EMBL" id="BQKI01000003">
    <property type="protein sequence ID" value="GJM91539.1"/>
    <property type="molecule type" value="Genomic_DNA"/>
</dbReference>
<reference evidence="1" key="2">
    <citation type="submission" date="2021-12" db="EMBL/GenBank/DDBJ databases">
        <title>Resequencing data analysis of finger millet.</title>
        <authorList>
            <person name="Hatakeyama M."/>
            <person name="Aluri S."/>
            <person name="Balachadran M.T."/>
            <person name="Sivarajan S.R."/>
            <person name="Poveda L."/>
            <person name="Shimizu-Inatsugi R."/>
            <person name="Schlapbach R."/>
            <person name="Sreeman S.M."/>
            <person name="Shimizu K.K."/>
        </authorList>
    </citation>
    <scope>NUCLEOTIDE SEQUENCE</scope>
</reference>
<comment type="caution">
    <text evidence="1">The sequence shown here is derived from an EMBL/GenBank/DDBJ whole genome shotgun (WGS) entry which is preliminary data.</text>
</comment>
<keyword evidence="2" id="KW-1185">Reference proteome</keyword>
<name>A0AAV5C1W6_ELECO</name>
<accession>A0AAV5C1W6</accession>
<evidence type="ECO:0000313" key="2">
    <source>
        <dbReference type="Proteomes" id="UP001054889"/>
    </source>
</evidence>
<proteinExistence type="predicted"/>
<dbReference type="AlphaFoldDB" id="A0AAV5C1W6"/>
<sequence length="70" mass="8043">MENILLAVLKNCLINACPRYTLYQMVREIMMHNIFTGVTLILPSLENPSLIMSSMFFHQTMKTPQNLVLA</sequence>
<protein>
    <submittedName>
        <fullName evidence="1">Uncharacterized protein</fullName>
    </submittedName>
</protein>
<evidence type="ECO:0000313" key="1">
    <source>
        <dbReference type="EMBL" id="GJM91539.1"/>
    </source>
</evidence>
<organism evidence="1 2">
    <name type="scientific">Eleusine coracana subsp. coracana</name>
    <dbReference type="NCBI Taxonomy" id="191504"/>
    <lineage>
        <taxon>Eukaryota</taxon>
        <taxon>Viridiplantae</taxon>
        <taxon>Streptophyta</taxon>
        <taxon>Embryophyta</taxon>
        <taxon>Tracheophyta</taxon>
        <taxon>Spermatophyta</taxon>
        <taxon>Magnoliopsida</taxon>
        <taxon>Liliopsida</taxon>
        <taxon>Poales</taxon>
        <taxon>Poaceae</taxon>
        <taxon>PACMAD clade</taxon>
        <taxon>Chloridoideae</taxon>
        <taxon>Cynodonteae</taxon>
        <taxon>Eleusininae</taxon>
        <taxon>Eleusine</taxon>
    </lineage>
</organism>
<reference evidence="1" key="1">
    <citation type="journal article" date="2018" name="DNA Res.">
        <title>Multiple hybrid de novo genome assembly of finger millet, an orphan allotetraploid crop.</title>
        <authorList>
            <person name="Hatakeyama M."/>
            <person name="Aluri S."/>
            <person name="Balachadran M.T."/>
            <person name="Sivarajan S.R."/>
            <person name="Patrignani A."/>
            <person name="Gruter S."/>
            <person name="Poveda L."/>
            <person name="Shimizu-Inatsugi R."/>
            <person name="Baeten J."/>
            <person name="Francoijs K.J."/>
            <person name="Nataraja K.N."/>
            <person name="Reddy Y.A.N."/>
            <person name="Phadnis S."/>
            <person name="Ravikumar R.L."/>
            <person name="Schlapbach R."/>
            <person name="Sreeman S.M."/>
            <person name="Shimizu K.K."/>
        </authorList>
    </citation>
    <scope>NUCLEOTIDE SEQUENCE</scope>
</reference>